<keyword evidence="6" id="KW-1185">Reference proteome</keyword>
<dbReference type="Proteomes" id="UP000315636">
    <property type="component" value="Unassembled WGS sequence"/>
</dbReference>
<dbReference type="GO" id="GO:0016874">
    <property type="term" value="F:ligase activity"/>
    <property type="evidence" value="ECO:0007669"/>
    <property type="project" value="UniProtKB-UniRule"/>
</dbReference>
<dbReference type="OrthoDB" id="9765151at2"/>
<evidence type="ECO:0000313" key="5">
    <source>
        <dbReference type="EMBL" id="SMO48259.1"/>
    </source>
</evidence>
<keyword evidence="1 2" id="KW-0436">Ligase</keyword>
<protein>
    <recommendedName>
        <fullName evidence="2">Putative cysteine ligase BshC</fullName>
        <ecNumber evidence="2">6.-.-.-</ecNumber>
    </recommendedName>
</protein>
<evidence type="ECO:0000313" key="6">
    <source>
        <dbReference type="Proteomes" id="UP000315636"/>
    </source>
</evidence>
<dbReference type="Pfam" id="PF24850">
    <property type="entry name" value="CC_BshC"/>
    <property type="match status" value="1"/>
</dbReference>
<dbReference type="InterPro" id="IPR011199">
    <property type="entry name" value="Bacillithiol_biosynth_BshC"/>
</dbReference>
<name>A0A521BMC6_9BACL</name>
<dbReference type="HAMAP" id="MF_01867">
    <property type="entry name" value="BshC"/>
    <property type="match status" value="1"/>
</dbReference>
<sequence length="542" mass="63468">MRVEEIYMEPGNSLLRDYFYRFKRLEPYFTYHPGDDSEFFRRAERLEKRNHPVSREQLADVLRQYHADELDHPAVRSNLERLCHSDSLVVVGGQQAGILTGPLYTIHKAITLIQLAEREERRLNRPVIPVFWIAGEDHDWDEVNHLHLLSTEGTVEKITLPVQVHGKPSVSNVFPDPDQLIQWIENVGRHLPDTPYKREWMDLLKELSRDRLSLSRHFARLLHHLFGRYGLLMIDSAFQPLRRLETPFFQWLIEENESLNREILKQADHLKQDGYPVTVDVGLDKANLFLSTDTDRKALYRTEDGTFFTKDGEIITHKELLERVYREPSILSNNVLTRPLMQEFLFPTLATVLGPGEIAYWALLKSAFSLAGMEMPVLFPRNSVTLVGRKGEKEMQRFQLTVDDVLHRLEAKKWSWLERQYHLDVDAVFGRVRSRIKEIYHPLIGEISGVRPDLKDLGNTNCGHIMKQVNFLEQETRKALEKREEVELQRFDLLEAEICPGGALQERVHNMIPWWNLYGKGWVDQLLQTPLVQKNHHRVVYL</sequence>
<dbReference type="PIRSF" id="PIRSF012535">
    <property type="entry name" value="UCP012535"/>
    <property type="match status" value="1"/>
</dbReference>
<feature type="domain" description="Bacillithiol biosynthesis BshC C-terminal coiled-coil" evidence="4">
    <location>
        <begin position="384"/>
        <end position="542"/>
    </location>
</feature>
<dbReference type="InterPro" id="IPR055398">
    <property type="entry name" value="Rossmann-like_BshC"/>
</dbReference>
<proteinExistence type="inferred from homology"/>
<dbReference type="NCBIfam" id="TIGR03998">
    <property type="entry name" value="thiol_BshC"/>
    <property type="match status" value="1"/>
</dbReference>
<feature type="domain" description="Bacillithiol biosynthesis BshC N-terminal Rossmann-like" evidence="3">
    <location>
        <begin position="1"/>
        <end position="382"/>
    </location>
</feature>
<evidence type="ECO:0000259" key="3">
    <source>
        <dbReference type="Pfam" id="PF10079"/>
    </source>
</evidence>
<evidence type="ECO:0000256" key="2">
    <source>
        <dbReference type="HAMAP-Rule" id="MF_01867"/>
    </source>
</evidence>
<evidence type="ECO:0000256" key="1">
    <source>
        <dbReference type="ARBA" id="ARBA00022598"/>
    </source>
</evidence>
<dbReference type="AlphaFoldDB" id="A0A521BMC6"/>
<comment type="similarity">
    <text evidence="2">Belongs to the BshC family.</text>
</comment>
<organism evidence="5 6">
    <name type="scientific">Melghirimyces algeriensis</name>
    <dbReference type="NCBI Taxonomy" id="910412"/>
    <lineage>
        <taxon>Bacteria</taxon>
        <taxon>Bacillati</taxon>
        <taxon>Bacillota</taxon>
        <taxon>Bacilli</taxon>
        <taxon>Bacillales</taxon>
        <taxon>Thermoactinomycetaceae</taxon>
        <taxon>Melghirimyces</taxon>
    </lineage>
</organism>
<dbReference type="Pfam" id="PF10079">
    <property type="entry name" value="Rossmann-like_BshC"/>
    <property type="match status" value="1"/>
</dbReference>
<dbReference type="RefSeq" id="WP_142504508.1">
    <property type="nucleotide sequence ID" value="NZ_FXTI01000002.1"/>
</dbReference>
<evidence type="ECO:0000259" key="4">
    <source>
        <dbReference type="Pfam" id="PF24850"/>
    </source>
</evidence>
<dbReference type="EC" id="6.-.-.-" evidence="2"/>
<reference evidence="5 6" key="1">
    <citation type="submission" date="2017-05" db="EMBL/GenBank/DDBJ databases">
        <authorList>
            <person name="Varghese N."/>
            <person name="Submissions S."/>
        </authorList>
    </citation>
    <scope>NUCLEOTIDE SEQUENCE [LARGE SCALE GENOMIC DNA]</scope>
    <source>
        <strain evidence="5 6">DSM 45474</strain>
    </source>
</reference>
<dbReference type="InterPro" id="IPR055399">
    <property type="entry name" value="CC_BshC"/>
</dbReference>
<comment type="function">
    <text evidence="2">Involved in bacillithiol (BSH) biosynthesis. May catalyze the last step of the pathway, the addition of cysteine to glucosamine malate (GlcN-Mal) to generate BSH.</text>
</comment>
<accession>A0A521BMC6</accession>
<dbReference type="EMBL" id="FXTI01000002">
    <property type="protein sequence ID" value="SMO48259.1"/>
    <property type="molecule type" value="Genomic_DNA"/>
</dbReference>
<gene>
    <name evidence="2" type="primary">bshC</name>
    <name evidence="5" type="ORF">SAMN06264849_102204</name>
</gene>